<name>A0A0F9PWQ1_9ZZZZ</name>
<accession>A0A0F9PWQ1</accession>
<sequence>MAGTYTDIIGIDAPSSARAGEAVPVEVSIRNKYPATVHVAAVAVYDTEGRFIDWMDSWIPAGEAHSFSGSFVMPDREVIVHAYSYFEAAGGDWNFDDEAEKAVSLAEVFAGTLSRKELEYDGARAGIPVS</sequence>
<dbReference type="EMBL" id="LAZR01002093">
    <property type="protein sequence ID" value="KKN34649.1"/>
    <property type="molecule type" value="Genomic_DNA"/>
</dbReference>
<protein>
    <submittedName>
        <fullName evidence="1">Uncharacterized protein</fullName>
    </submittedName>
</protein>
<proteinExistence type="predicted"/>
<evidence type="ECO:0000313" key="1">
    <source>
        <dbReference type="EMBL" id="KKN34649.1"/>
    </source>
</evidence>
<dbReference type="AlphaFoldDB" id="A0A0F9PWQ1"/>
<organism evidence="1">
    <name type="scientific">marine sediment metagenome</name>
    <dbReference type="NCBI Taxonomy" id="412755"/>
    <lineage>
        <taxon>unclassified sequences</taxon>
        <taxon>metagenomes</taxon>
        <taxon>ecological metagenomes</taxon>
    </lineage>
</organism>
<gene>
    <name evidence="1" type="ORF">LCGC14_0791650</name>
</gene>
<comment type="caution">
    <text evidence="1">The sequence shown here is derived from an EMBL/GenBank/DDBJ whole genome shotgun (WGS) entry which is preliminary data.</text>
</comment>
<reference evidence="1" key="1">
    <citation type="journal article" date="2015" name="Nature">
        <title>Complex archaea that bridge the gap between prokaryotes and eukaryotes.</title>
        <authorList>
            <person name="Spang A."/>
            <person name="Saw J.H."/>
            <person name="Jorgensen S.L."/>
            <person name="Zaremba-Niedzwiedzka K."/>
            <person name="Martijn J."/>
            <person name="Lind A.E."/>
            <person name="van Eijk R."/>
            <person name="Schleper C."/>
            <person name="Guy L."/>
            <person name="Ettema T.J."/>
        </authorList>
    </citation>
    <scope>NUCLEOTIDE SEQUENCE</scope>
</reference>